<accession>A0A7H0HHU9</accession>
<protein>
    <recommendedName>
        <fullName evidence="4">ABC transporter substrate-binding protein</fullName>
    </recommendedName>
</protein>
<reference evidence="2 3" key="1">
    <citation type="submission" date="2020-08" db="EMBL/GenBank/DDBJ databases">
        <title>Genome sequence of Acidovorax monticola KACC 19171T.</title>
        <authorList>
            <person name="Hyun D.-W."/>
            <person name="Bae J.-W."/>
        </authorList>
    </citation>
    <scope>NUCLEOTIDE SEQUENCE [LARGE SCALE GENOMIC DNA]</scope>
    <source>
        <strain evidence="2 3">KACC 19171</strain>
    </source>
</reference>
<name>A0A7H0HHU9_9BURK</name>
<sequence length="363" mass="38274">MIELHRRHFLAASGAAAASGVQASVPALASASATWRVLGIAPASQKLPALAAEYTRGVELGLAQAGAAVQVTWLSAGSLPSAPAKVIASALQQRRVDALMGWIPPLLSKRLAPLAQKAEVPLWISDTGADLAEPSATGASYARHTLELCAMASALADKVHAQCGPRAFLSLGWHESGYDFVQAFQDRWHSLGGQIMGRHIAGVPGQVHEFGDLKQAIVSVQPDVVVALHSGRQAARFSQWWQNQKPLLRAELAGFPWLTARASGVRAWTVMSWPSIELAEPAWAAHFRQVDLPWNAAALLGAEAGASFGAALAATAPGSKEIWTVLRSSPLSGPRGERQWALAGNDSTGPCGNALPHMSMQGR</sequence>
<dbReference type="KEGG" id="amon:H9L24_04135"/>
<dbReference type="SUPFAM" id="SSF53822">
    <property type="entry name" value="Periplasmic binding protein-like I"/>
    <property type="match status" value="1"/>
</dbReference>
<proteinExistence type="predicted"/>
<dbReference type="InterPro" id="IPR006311">
    <property type="entry name" value="TAT_signal"/>
</dbReference>
<keyword evidence="3" id="KW-1185">Reference proteome</keyword>
<dbReference type="AlphaFoldDB" id="A0A7H0HHU9"/>
<dbReference type="InterPro" id="IPR028082">
    <property type="entry name" value="Peripla_BP_I"/>
</dbReference>
<evidence type="ECO:0000313" key="3">
    <source>
        <dbReference type="Proteomes" id="UP000516057"/>
    </source>
</evidence>
<dbReference type="Proteomes" id="UP000516057">
    <property type="component" value="Chromosome"/>
</dbReference>
<dbReference type="RefSeq" id="WP_187737096.1">
    <property type="nucleotide sequence ID" value="NZ_CP060790.1"/>
</dbReference>
<evidence type="ECO:0000256" key="1">
    <source>
        <dbReference type="SAM" id="MobiDB-lite"/>
    </source>
</evidence>
<gene>
    <name evidence="2" type="ORF">H9L24_04135</name>
</gene>
<dbReference type="EMBL" id="CP060790">
    <property type="protein sequence ID" value="QNP60115.1"/>
    <property type="molecule type" value="Genomic_DNA"/>
</dbReference>
<dbReference type="Gene3D" id="3.40.50.2300">
    <property type="match status" value="2"/>
</dbReference>
<dbReference type="PROSITE" id="PS51318">
    <property type="entry name" value="TAT"/>
    <property type="match status" value="1"/>
</dbReference>
<evidence type="ECO:0000313" key="2">
    <source>
        <dbReference type="EMBL" id="QNP60115.1"/>
    </source>
</evidence>
<feature type="region of interest" description="Disordered" evidence="1">
    <location>
        <begin position="341"/>
        <end position="363"/>
    </location>
</feature>
<evidence type="ECO:0008006" key="4">
    <source>
        <dbReference type="Google" id="ProtNLM"/>
    </source>
</evidence>
<organism evidence="2 3">
    <name type="scientific">Paenacidovorax monticola</name>
    <dbReference type="NCBI Taxonomy" id="1926868"/>
    <lineage>
        <taxon>Bacteria</taxon>
        <taxon>Pseudomonadati</taxon>
        <taxon>Pseudomonadota</taxon>
        <taxon>Betaproteobacteria</taxon>
        <taxon>Burkholderiales</taxon>
        <taxon>Comamonadaceae</taxon>
        <taxon>Paenacidovorax</taxon>
    </lineage>
</organism>